<keyword evidence="2" id="KW-1185">Reference proteome</keyword>
<protein>
    <submittedName>
        <fullName evidence="1">Uncharacterized protein</fullName>
    </submittedName>
</protein>
<sequence>MVLAKTRFNRLLFLSQRSPFTTTSTMTIATVTAHFATRVLPAHDVELTFSSTLDDGTFSATGSDTQWIAECCKELRRNRCVGLPTETVYGLAANALDAEAVSAIYAAKARPSDNPLIVHVSSMRMLRALYYLSPASSGATPPFLGTANAGPEGAGAGLAEPVAVASAMADAEARDREQGGDGVWPEIPRAYHAVIRRFWPGPLTLVLPRPACVPLAVLGGHGDTVAFRFPAHPVARAAISACGLPLAAPSANASGRPSPTAAAHVMHDLSGRLPLIVDAGACDVGVESTVLDAYSATAHVDGELAPCILRPGGVTYEDLRALGGVWQRLRVYRRDFTSAALELAPTTPGMKYRHYAPTAPVHVFVPGPQSETISTRMQAQIDALALKGVRKVGVVAVAVAAAAGDDVPAPAFVAPAGCELTVHCVGGARELAHSIFALLRELDEVEHVEAILVQGVVDANEGLAVMNRLTKAASHHVLC</sequence>
<evidence type="ECO:0000313" key="1">
    <source>
        <dbReference type="EMBL" id="KAJ1890241.1"/>
    </source>
</evidence>
<accession>A0ACC1IC79</accession>
<name>A0ACC1IC79_9FUNG</name>
<reference evidence="1" key="1">
    <citation type="submission" date="2022-07" db="EMBL/GenBank/DDBJ databases">
        <title>Phylogenomic reconstructions and comparative analyses of Kickxellomycotina fungi.</title>
        <authorList>
            <person name="Reynolds N.K."/>
            <person name="Stajich J.E."/>
            <person name="Barry K."/>
            <person name="Grigoriev I.V."/>
            <person name="Crous P."/>
            <person name="Smith M.E."/>
        </authorList>
    </citation>
    <scope>NUCLEOTIDE SEQUENCE</scope>
    <source>
        <strain evidence="1">Benny 63K</strain>
    </source>
</reference>
<evidence type="ECO:0000313" key="2">
    <source>
        <dbReference type="Proteomes" id="UP001150581"/>
    </source>
</evidence>
<proteinExistence type="predicted"/>
<comment type="caution">
    <text evidence="1">The sequence shown here is derived from an EMBL/GenBank/DDBJ whole genome shotgun (WGS) entry which is preliminary data.</text>
</comment>
<gene>
    <name evidence="1" type="ORF">LPJ66_007596</name>
</gene>
<dbReference type="EMBL" id="JANBPG010001378">
    <property type="protein sequence ID" value="KAJ1890241.1"/>
    <property type="molecule type" value="Genomic_DNA"/>
</dbReference>
<dbReference type="Proteomes" id="UP001150581">
    <property type="component" value="Unassembled WGS sequence"/>
</dbReference>
<organism evidence="1 2">
    <name type="scientific">Kickxella alabastrina</name>
    <dbReference type="NCBI Taxonomy" id="61397"/>
    <lineage>
        <taxon>Eukaryota</taxon>
        <taxon>Fungi</taxon>
        <taxon>Fungi incertae sedis</taxon>
        <taxon>Zoopagomycota</taxon>
        <taxon>Kickxellomycotina</taxon>
        <taxon>Kickxellomycetes</taxon>
        <taxon>Kickxellales</taxon>
        <taxon>Kickxellaceae</taxon>
        <taxon>Kickxella</taxon>
    </lineage>
</organism>